<dbReference type="PANTHER" id="PTHR22930">
    <property type="match status" value="1"/>
</dbReference>
<sequence>MDEDFRDLFSSSDEELLGVEVHRPYTIRERNHHFDDWDDVDFFRRFRLSKQSVEVVLNLIQNQIQHRTNRNHAISPMNQLLIALRFYAVGNPYAAAGDFGGVHKSTAGVIIKRVTTAISTLRRQFVSLPTTPDEVTSTQEGFYNIARFPRVLGAIDCTHVRIKSPGGERAENFRNRKGYFSLNVQVVADSKLRITDIVARWPGSSHDSTIFHNSRLKYRLESGEFRDGLLLGDSGYGVKRYLIPPLANPGNASEHLFNESQIRTRNVVERTFGVWKKRFPILSIGMEQSLPLVQDIIVTTAILHNIACDNGELLEDDLEQIENEQNNGLNNFGALDVGDNAVRNALIYDYFARLL</sequence>
<dbReference type="GO" id="GO:0005634">
    <property type="term" value="C:nucleus"/>
    <property type="evidence" value="ECO:0007669"/>
    <property type="project" value="UniProtKB-SubCell"/>
</dbReference>
<name>A0A5N4B6T4_PHOPY</name>
<dbReference type="GO" id="GO:0004518">
    <property type="term" value="F:nuclease activity"/>
    <property type="evidence" value="ECO:0007669"/>
    <property type="project" value="UniProtKB-KW"/>
</dbReference>
<feature type="domain" description="DDE Tnp4" evidence="13">
    <location>
        <begin position="155"/>
        <end position="305"/>
    </location>
</feature>
<comment type="caution">
    <text evidence="14">The sequence shown here is derived from an EMBL/GenBank/DDBJ whole genome shotgun (WGS) entry which is preliminary data.</text>
</comment>
<evidence type="ECO:0000256" key="5">
    <source>
        <dbReference type="ARBA" id="ARBA00015519"/>
    </source>
</evidence>
<evidence type="ECO:0000256" key="11">
    <source>
        <dbReference type="ARBA" id="ARBA00030126"/>
    </source>
</evidence>
<dbReference type="PANTHER" id="PTHR22930:SF289">
    <property type="entry name" value="DDE TNP4 DOMAIN-CONTAINING PROTEIN-RELATED"/>
    <property type="match status" value="1"/>
</dbReference>
<evidence type="ECO:0000313" key="14">
    <source>
        <dbReference type="EMBL" id="KAB0805309.1"/>
    </source>
</evidence>
<dbReference type="EMBL" id="VVIM01000001">
    <property type="protein sequence ID" value="KAB0805309.1"/>
    <property type="molecule type" value="Genomic_DNA"/>
</dbReference>
<evidence type="ECO:0000256" key="10">
    <source>
        <dbReference type="ARBA" id="ARBA00023242"/>
    </source>
</evidence>
<evidence type="ECO:0000256" key="4">
    <source>
        <dbReference type="ARBA" id="ARBA00006958"/>
    </source>
</evidence>
<reference evidence="14 15" key="1">
    <citation type="journal article" date="2018" name="Elife">
        <title>Firefly genomes illuminate parallel origins of bioluminescence in beetles.</title>
        <authorList>
            <person name="Fallon T.R."/>
            <person name="Lower S.E."/>
            <person name="Chang C.H."/>
            <person name="Bessho-Uehara M."/>
            <person name="Martin G.J."/>
            <person name="Bewick A.J."/>
            <person name="Behringer M."/>
            <person name="Debat H.J."/>
            <person name="Wong I."/>
            <person name="Day J.C."/>
            <person name="Suvorov A."/>
            <person name="Silva C.J."/>
            <person name="Stanger-Hall K.F."/>
            <person name="Hall D.W."/>
            <person name="Schmitz R.J."/>
            <person name="Nelson D.R."/>
            <person name="Lewis S.M."/>
            <person name="Shigenobu S."/>
            <person name="Bybee S.M."/>
            <person name="Larracuente A.M."/>
            <person name="Oba Y."/>
            <person name="Weng J.K."/>
        </authorList>
    </citation>
    <scope>NUCLEOTIDE SEQUENCE [LARGE SCALE GENOMIC DNA]</scope>
    <source>
        <strain evidence="14">1611_PpyrPB1</strain>
        <tissue evidence="14">Whole body</tissue>
    </source>
</reference>
<gene>
    <name evidence="14" type="ORF">PPYR_02279</name>
</gene>
<evidence type="ECO:0000256" key="6">
    <source>
        <dbReference type="ARBA" id="ARBA00022490"/>
    </source>
</evidence>
<dbReference type="InterPro" id="IPR026103">
    <property type="entry name" value="HARBI1_animal"/>
</dbReference>
<comment type="subcellular location">
    <subcellularLocation>
        <location evidence="3">Cytoplasm</location>
    </subcellularLocation>
    <subcellularLocation>
        <location evidence="2">Nucleus</location>
    </subcellularLocation>
</comment>
<keyword evidence="7" id="KW-0540">Nuclease</keyword>
<dbReference type="InParanoid" id="A0A5N4B6T4"/>
<evidence type="ECO:0000256" key="12">
    <source>
        <dbReference type="ARBA" id="ARBA00045850"/>
    </source>
</evidence>
<comment type="similarity">
    <text evidence="4">Belongs to the HARBI1 family.</text>
</comment>
<dbReference type="GO" id="GO:0016787">
    <property type="term" value="F:hydrolase activity"/>
    <property type="evidence" value="ECO:0007669"/>
    <property type="project" value="UniProtKB-KW"/>
</dbReference>
<dbReference type="Pfam" id="PF13359">
    <property type="entry name" value="DDE_Tnp_4"/>
    <property type="match status" value="1"/>
</dbReference>
<dbReference type="InterPro" id="IPR045249">
    <property type="entry name" value="HARBI1-like"/>
</dbReference>
<comment type="function">
    <text evidence="12">Transposase-derived protein that may have nuclease activity. Does not have transposase activity.</text>
</comment>
<evidence type="ECO:0000259" key="13">
    <source>
        <dbReference type="Pfam" id="PF13359"/>
    </source>
</evidence>
<organism evidence="14 15">
    <name type="scientific">Photinus pyralis</name>
    <name type="common">Common eastern firefly</name>
    <name type="synonym">Lampyris pyralis</name>
    <dbReference type="NCBI Taxonomy" id="7054"/>
    <lineage>
        <taxon>Eukaryota</taxon>
        <taxon>Metazoa</taxon>
        <taxon>Ecdysozoa</taxon>
        <taxon>Arthropoda</taxon>
        <taxon>Hexapoda</taxon>
        <taxon>Insecta</taxon>
        <taxon>Pterygota</taxon>
        <taxon>Neoptera</taxon>
        <taxon>Endopterygota</taxon>
        <taxon>Coleoptera</taxon>
        <taxon>Polyphaga</taxon>
        <taxon>Elateriformia</taxon>
        <taxon>Elateroidea</taxon>
        <taxon>Lampyridae</taxon>
        <taxon>Lampyrinae</taxon>
        <taxon>Photinus</taxon>
    </lineage>
</organism>
<evidence type="ECO:0000256" key="8">
    <source>
        <dbReference type="ARBA" id="ARBA00022723"/>
    </source>
</evidence>
<evidence type="ECO:0000313" key="15">
    <source>
        <dbReference type="Proteomes" id="UP000327044"/>
    </source>
</evidence>
<dbReference type="InterPro" id="IPR027806">
    <property type="entry name" value="HARBI1_dom"/>
</dbReference>
<dbReference type="PRINTS" id="PR02086">
    <property type="entry name" value="PUTNUCHARBI1"/>
</dbReference>
<comment type="cofactor">
    <cofactor evidence="1">
        <name>a divalent metal cation</name>
        <dbReference type="ChEBI" id="CHEBI:60240"/>
    </cofactor>
</comment>
<evidence type="ECO:0000256" key="7">
    <source>
        <dbReference type="ARBA" id="ARBA00022722"/>
    </source>
</evidence>
<dbReference type="AlphaFoldDB" id="A0A5N4B6T4"/>
<evidence type="ECO:0000256" key="1">
    <source>
        <dbReference type="ARBA" id="ARBA00001968"/>
    </source>
</evidence>
<keyword evidence="6" id="KW-0963">Cytoplasm</keyword>
<dbReference type="GO" id="GO:0046872">
    <property type="term" value="F:metal ion binding"/>
    <property type="evidence" value="ECO:0007669"/>
    <property type="project" value="UniProtKB-KW"/>
</dbReference>
<keyword evidence="15" id="KW-1185">Reference proteome</keyword>
<keyword evidence="9" id="KW-0378">Hydrolase</keyword>
<keyword evidence="10" id="KW-0539">Nucleus</keyword>
<keyword evidence="8" id="KW-0479">Metal-binding</keyword>
<dbReference type="GO" id="GO:0005737">
    <property type="term" value="C:cytoplasm"/>
    <property type="evidence" value="ECO:0007669"/>
    <property type="project" value="UniProtKB-SubCell"/>
</dbReference>
<evidence type="ECO:0000256" key="3">
    <source>
        <dbReference type="ARBA" id="ARBA00004496"/>
    </source>
</evidence>
<evidence type="ECO:0000256" key="2">
    <source>
        <dbReference type="ARBA" id="ARBA00004123"/>
    </source>
</evidence>
<dbReference type="Proteomes" id="UP000327044">
    <property type="component" value="Unassembled WGS sequence"/>
</dbReference>
<accession>A0A5N4B6T4</accession>
<proteinExistence type="inferred from homology"/>
<protein>
    <recommendedName>
        <fullName evidence="5">Putative nuclease HARBI1</fullName>
    </recommendedName>
    <alternativeName>
        <fullName evidence="11">Harbinger transposase-derived nuclease</fullName>
    </alternativeName>
</protein>
<evidence type="ECO:0000256" key="9">
    <source>
        <dbReference type="ARBA" id="ARBA00022801"/>
    </source>
</evidence>